<comment type="caution">
    <text evidence="1">The sequence shown here is derived from an EMBL/GenBank/DDBJ whole genome shotgun (WGS) entry which is preliminary data.</text>
</comment>
<evidence type="ECO:0000313" key="2">
    <source>
        <dbReference type="Proteomes" id="UP000838749"/>
    </source>
</evidence>
<accession>A0ABN8FE32</accession>
<protein>
    <recommendedName>
        <fullName evidence="3">Ni2+-binding GTPase</fullName>
    </recommendedName>
</protein>
<evidence type="ECO:0000313" key="1">
    <source>
        <dbReference type="EMBL" id="CAH1055070.1"/>
    </source>
</evidence>
<proteinExistence type="predicted"/>
<dbReference type="Proteomes" id="UP000838749">
    <property type="component" value="Unassembled WGS sequence"/>
</dbReference>
<organism evidence="1 2">
    <name type="scientific">Paenibacillus pseudetheri</name>
    <dbReference type="NCBI Taxonomy" id="2897682"/>
    <lineage>
        <taxon>Bacteria</taxon>
        <taxon>Bacillati</taxon>
        <taxon>Bacillota</taxon>
        <taxon>Bacilli</taxon>
        <taxon>Bacillales</taxon>
        <taxon>Paenibacillaceae</taxon>
        <taxon>Paenibacillus</taxon>
    </lineage>
</organism>
<gene>
    <name evidence="1" type="ORF">PAECIP111894_01220</name>
</gene>
<name>A0ABN8FE32_9BACL</name>
<keyword evidence="2" id="KW-1185">Reference proteome</keyword>
<dbReference type="EMBL" id="CAKMAB010000005">
    <property type="protein sequence ID" value="CAH1055070.1"/>
    <property type="molecule type" value="Genomic_DNA"/>
</dbReference>
<reference evidence="1" key="1">
    <citation type="submission" date="2021-12" db="EMBL/GenBank/DDBJ databases">
        <authorList>
            <person name="Criscuolo A."/>
        </authorList>
    </citation>
    <scope>NUCLEOTIDE SEQUENCE</scope>
    <source>
        <strain evidence="1">CIP111894</strain>
    </source>
</reference>
<evidence type="ECO:0008006" key="3">
    <source>
        <dbReference type="Google" id="ProtNLM"/>
    </source>
</evidence>
<sequence length="77" mass="8671">MIGKEVISVTEKIDGYKERLALIQQNGNLSIEAEALLEEMMADLVELNRSNKALRRAIMKTGQASTMSTRLRDALYE</sequence>